<dbReference type="GO" id="GO:0032549">
    <property type="term" value="F:ribonucleoside binding"/>
    <property type="evidence" value="ECO:0007669"/>
    <property type="project" value="InterPro"/>
</dbReference>
<dbReference type="GO" id="GO:0000428">
    <property type="term" value="C:DNA-directed RNA polymerase complex"/>
    <property type="evidence" value="ECO:0007669"/>
    <property type="project" value="UniProtKB-KW"/>
</dbReference>
<dbReference type="Pfam" id="PF04565">
    <property type="entry name" value="RNA_pol_Rpb2_3"/>
    <property type="match status" value="1"/>
</dbReference>
<keyword evidence="3 9" id="KW-0240">DNA-directed RNA polymerase</keyword>
<dbReference type="InterPro" id="IPR007645">
    <property type="entry name" value="RNA_pol_Rpb2_3"/>
</dbReference>
<evidence type="ECO:0000259" key="13">
    <source>
        <dbReference type="Pfam" id="PF04563"/>
    </source>
</evidence>
<dbReference type="InterPro" id="IPR007121">
    <property type="entry name" value="RNA_pol_bsu_CS"/>
</dbReference>
<dbReference type="InterPro" id="IPR037033">
    <property type="entry name" value="DNA-dir_RNAP_su2_hyb_sf"/>
</dbReference>
<comment type="subcellular location">
    <subcellularLocation>
        <location evidence="1">Nucleus</location>
    </subcellularLocation>
</comment>
<evidence type="ECO:0000256" key="8">
    <source>
        <dbReference type="RuleBase" id="RU000434"/>
    </source>
</evidence>
<comment type="similarity">
    <text evidence="2 8">Belongs to the RNA polymerase beta chain family.</text>
</comment>
<feature type="compositionally biased region" description="Low complexity" evidence="10">
    <location>
        <begin position="10"/>
        <end position="25"/>
    </location>
</feature>
<dbReference type="RefSeq" id="XP_044551446.1">
    <property type="nucleotide sequence ID" value="XM_044691131.1"/>
</dbReference>
<dbReference type="GO" id="GO:0003899">
    <property type="term" value="F:DNA-directed RNA polymerase activity"/>
    <property type="evidence" value="ECO:0007669"/>
    <property type="project" value="UniProtKB-EC"/>
</dbReference>
<evidence type="ECO:0000313" key="16">
    <source>
        <dbReference type="EMBL" id="KAG2387454.1"/>
    </source>
</evidence>
<evidence type="ECO:0000259" key="12">
    <source>
        <dbReference type="Pfam" id="PF04560"/>
    </source>
</evidence>
<dbReference type="InterPro" id="IPR007644">
    <property type="entry name" value="RNA_pol_bsu_protrusion"/>
</dbReference>
<dbReference type="Proteomes" id="UP000816034">
    <property type="component" value="Unassembled WGS sequence"/>
</dbReference>
<dbReference type="Pfam" id="PF04560">
    <property type="entry name" value="RNA_pol_Rpb2_7"/>
    <property type="match status" value="1"/>
</dbReference>
<organism evidence="16 17">
    <name type="scientific">Naegleria lovaniensis</name>
    <name type="common">Amoeba</name>
    <dbReference type="NCBI Taxonomy" id="51637"/>
    <lineage>
        <taxon>Eukaryota</taxon>
        <taxon>Discoba</taxon>
        <taxon>Heterolobosea</taxon>
        <taxon>Tetramitia</taxon>
        <taxon>Eutetramitia</taxon>
        <taxon>Vahlkampfiidae</taxon>
        <taxon>Naegleria</taxon>
    </lineage>
</organism>
<evidence type="ECO:0000259" key="15">
    <source>
        <dbReference type="Pfam" id="PF06883"/>
    </source>
</evidence>
<dbReference type="InterPro" id="IPR037034">
    <property type="entry name" value="RNA_pol_Rpb2_2_sf"/>
</dbReference>
<dbReference type="GeneID" id="68094242"/>
<dbReference type="InterPro" id="IPR014724">
    <property type="entry name" value="RNA_pol_RPB2_OB-fold"/>
</dbReference>
<evidence type="ECO:0000256" key="7">
    <source>
        <dbReference type="ARBA" id="ARBA00023242"/>
    </source>
</evidence>
<dbReference type="Gene3D" id="2.40.50.150">
    <property type="match status" value="1"/>
</dbReference>
<dbReference type="GO" id="GO:0003677">
    <property type="term" value="F:DNA binding"/>
    <property type="evidence" value="ECO:0007669"/>
    <property type="project" value="InterPro"/>
</dbReference>
<evidence type="ECO:0000256" key="10">
    <source>
        <dbReference type="SAM" id="MobiDB-lite"/>
    </source>
</evidence>
<dbReference type="Gene3D" id="3.90.1800.10">
    <property type="entry name" value="RNA polymerase alpha subunit dimerisation domain"/>
    <property type="match status" value="1"/>
</dbReference>
<keyword evidence="17" id="KW-1185">Reference proteome</keyword>
<keyword evidence="6 9" id="KW-0804">Transcription</keyword>
<evidence type="ECO:0000259" key="11">
    <source>
        <dbReference type="Pfam" id="PF00562"/>
    </source>
</evidence>
<dbReference type="Pfam" id="PF06883">
    <property type="entry name" value="RNA_pol_Rpa2_4"/>
    <property type="match status" value="1"/>
</dbReference>
<comment type="catalytic activity">
    <reaction evidence="9">
        <text>RNA(n) + a ribonucleoside 5'-triphosphate = RNA(n+1) + diphosphate</text>
        <dbReference type="Rhea" id="RHEA:21248"/>
        <dbReference type="Rhea" id="RHEA-COMP:14527"/>
        <dbReference type="Rhea" id="RHEA-COMP:17342"/>
        <dbReference type="ChEBI" id="CHEBI:33019"/>
        <dbReference type="ChEBI" id="CHEBI:61557"/>
        <dbReference type="ChEBI" id="CHEBI:140395"/>
        <dbReference type="EC" id="2.7.7.6"/>
    </reaction>
</comment>
<reference evidence="16 17" key="1">
    <citation type="journal article" date="2018" name="BMC Genomics">
        <title>The genome of Naegleria lovaniensis, the basis for a comparative approach to unravel pathogenicity factors of the human pathogenic amoeba N. fowleri.</title>
        <authorList>
            <person name="Liechti N."/>
            <person name="Schurch N."/>
            <person name="Bruggmann R."/>
            <person name="Wittwer M."/>
        </authorList>
    </citation>
    <scope>NUCLEOTIDE SEQUENCE [LARGE SCALE GENOMIC DNA]</scope>
    <source>
        <strain evidence="16 17">ATCC 30569</strain>
    </source>
</reference>
<dbReference type="PANTHER" id="PTHR20856">
    <property type="entry name" value="DNA-DIRECTED RNA POLYMERASE I SUBUNIT 2"/>
    <property type="match status" value="1"/>
</dbReference>
<dbReference type="CDD" id="cd00653">
    <property type="entry name" value="RNA_pol_B_RPB2"/>
    <property type="match status" value="1"/>
</dbReference>
<feature type="domain" description="DNA-directed RNA polymerase I subunit RPA2" evidence="15">
    <location>
        <begin position="749"/>
        <end position="809"/>
    </location>
</feature>
<dbReference type="InterPro" id="IPR015712">
    <property type="entry name" value="DNA-dir_RNA_pol_su2"/>
</dbReference>
<dbReference type="FunFam" id="2.40.270.10:FF:000011">
    <property type="entry name" value="DNA-directed RNA polymerase subunit beta"/>
    <property type="match status" value="1"/>
</dbReference>
<gene>
    <name evidence="16" type="ORF">C9374_001786</name>
</gene>
<evidence type="ECO:0000256" key="5">
    <source>
        <dbReference type="ARBA" id="ARBA00022695"/>
    </source>
</evidence>
<dbReference type="SUPFAM" id="SSF64484">
    <property type="entry name" value="beta and beta-prime subunits of DNA dependent RNA-polymerase"/>
    <property type="match status" value="1"/>
</dbReference>
<dbReference type="GO" id="GO:0006351">
    <property type="term" value="P:DNA-templated transcription"/>
    <property type="evidence" value="ECO:0007669"/>
    <property type="project" value="InterPro"/>
</dbReference>
<dbReference type="Pfam" id="PF00562">
    <property type="entry name" value="RNA_pol_Rpb2_6"/>
    <property type="match status" value="1"/>
</dbReference>
<dbReference type="GO" id="GO:0005634">
    <property type="term" value="C:nucleus"/>
    <property type="evidence" value="ECO:0007669"/>
    <property type="project" value="UniProtKB-SubCell"/>
</dbReference>
<evidence type="ECO:0000313" key="17">
    <source>
        <dbReference type="Proteomes" id="UP000816034"/>
    </source>
</evidence>
<feature type="domain" description="DNA-directed RNA polymerase subunit 2 hybrid-binding" evidence="11">
    <location>
        <begin position="859"/>
        <end position="1222"/>
    </location>
</feature>
<dbReference type="Gene3D" id="2.40.270.10">
    <property type="entry name" value="DNA-directed RNA polymerase, subunit 2, domain 6"/>
    <property type="match status" value="1"/>
</dbReference>
<proteinExistence type="inferred from homology"/>
<dbReference type="InterPro" id="IPR007120">
    <property type="entry name" value="DNA-dir_RNAP_su2_dom"/>
</dbReference>
<dbReference type="EC" id="2.7.7.6" evidence="9"/>
<keyword evidence="4 9" id="KW-0808">Transferase</keyword>
<evidence type="ECO:0000256" key="3">
    <source>
        <dbReference type="ARBA" id="ARBA00022478"/>
    </source>
</evidence>
<dbReference type="Pfam" id="PF04563">
    <property type="entry name" value="RNA_pol_Rpb2_1"/>
    <property type="match status" value="1"/>
</dbReference>
<evidence type="ECO:0000256" key="1">
    <source>
        <dbReference type="ARBA" id="ARBA00004123"/>
    </source>
</evidence>
<evidence type="ECO:0000256" key="6">
    <source>
        <dbReference type="ARBA" id="ARBA00023163"/>
    </source>
</evidence>
<sequence>MKSSGTRPLSKNSSSSSRGLSSGDATSKKKRALSSSSNGNKPERMSAIQKSNYYLMGEREPTSEQFKPYMDRLIQPHVTSYDNFTSEMLSNVSKYMFPLHLFPLTVEQNEEKARWRQERRRRQKGDAEDLLEDEGEAVLTKIQKTARLNTRNSKDDDGIEPVVKPANDKVTLRYMATIESITLSKPIVGDNLIDQTVLADRPTSEEDDETSKTIHQLQKEVEQVKRFGLRREMYPKDARIASLTYGGSMKVTIRLKNEDTGTVEYLKDIEIMPDFPVMLNSSLCNLPSLTPKQKMLQGEEEHEPGGYFIVRGSEVVYRLLTQQRSNYPFALTRPSWTGYKEDFTDKGILVRCRHPKTFITRLVNIHYRKDGVVFMRAGNPVPYYINVILALKALREVSDRDLFLLLTAGTKNKVTLDRVVELLGDYRKTFPMIQTREDAIIALGSIYDPSGLRRLECAVDKTKLLKAGQEVLKNIILPMFCDESEDEDELLGDGGSATDTLRTVPTISECQKKFDFLVYCIQKLYKFVDGEIVEENLDDFDNHELLTVGELLSNTIPLIIYNKIQMVHAVVAKLLRNSPSELQFAEQRYLTLFRERSKYILPKSCTADITRLFSVGDVMIANPFRPELSQTRALFTKLERINFLRVISHFRATHRGIAFLESNSTRMRRLTPSFWGFVCPVHSPDGHLCGLVNHLSHTTEIVTVPARPKEISQIIETCKRLGMIPSSTEKCISISIEEEAPIMLDGTIIGKVANSKLQTFADQLRYCKVSGKFGLPKYMEIACQPKYTTMDIPYLPQLNILTDIARAMRPVKYLPTNQEEWIGSGEQVYLSIAVSADDIKPQTTHMELDPTNFMSFLGNLTPFCNFNQSPRCIYQCQMAKQSMAAVFHSVDHRVDTKLFDMKLPQKPLTRTKHQTDLPFDEFNNGCNAVVAVISYTGYDMEDAMIMNKTSFERGMMHGTVFKTEEIDLTESASFLTNRTFNKTEIDSDYNAKEYDDLDYDGLPEIGLTLEEGTVFANYFDPQKQKFFPMKWKDVDSATVHSVKVIATDPSDYKKIKRASVTFRLNRNPIIGDKFSSRHGQKGVLSILWPQEDMPFTDSGIVPDIVINPHAFPSRMTIGMLVESMSSKAGALHGYFPDATPFTFDEQNTAIDYFGEQLRKAGYNYYGNEVMYSGPLGIPLKADIYIGIVYYQRLRHMVSDKYQCRVGGPTNALTHQPVKGRKKAGGVRMGEMERDALVAYGASAILKDRFFDCTDSSTAIVCTQCSQMNTVVKPDLGIPQGHVPHHPENNVDHLICSMCRTGEYLRTIYIPYTTKYLYSELSAMGINMKIRVEENSNRNM</sequence>
<dbReference type="InterPro" id="IPR009674">
    <property type="entry name" value="Rpa2_dom_4"/>
</dbReference>
<evidence type="ECO:0000256" key="2">
    <source>
        <dbReference type="ARBA" id="ARBA00006835"/>
    </source>
</evidence>
<dbReference type="InterPro" id="IPR007641">
    <property type="entry name" value="RNA_pol_Rpb2_7"/>
</dbReference>
<keyword evidence="7" id="KW-0539">Nucleus</keyword>
<protein>
    <recommendedName>
        <fullName evidence="9">DNA-directed RNA polymerase subunit beta</fullName>
        <ecNumber evidence="9">2.7.7.6</ecNumber>
    </recommendedName>
</protein>
<comment type="caution">
    <text evidence="16">The sequence shown here is derived from an EMBL/GenBank/DDBJ whole genome shotgun (WGS) entry which is preliminary data.</text>
</comment>
<comment type="function">
    <text evidence="9">DNA-dependent RNA polymerase catalyzes the transcription of DNA into RNA using the four ribonucleoside triphosphates as substrates.</text>
</comment>
<feature type="region of interest" description="Disordered" evidence="10">
    <location>
        <begin position="1"/>
        <end position="47"/>
    </location>
</feature>
<dbReference type="EMBL" id="PYSW02000013">
    <property type="protein sequence ID" value="KAG2387454.1"/>
    <property type="molecule type" value="Genomic_DNA"/>
</dbReference>
<accession>A0AA88GXF2</accession>
<keyword evidence="5 9" id="KW-0548">Nucleotidyltransferase</keyword>
<feature type="domain" description="RNA polymerase beta subunit protrusion" evidence="13">
    <location>
        <begin position="228"/>
        <end position="576"/>
    </location>
</feature>
<evidence type="ECO:0000256" key="4">
    <source>
        <dbReference type="ARBA" id="ARBA00022679"/>
    </source>
</evidence>
<evidence type="ECO:0000259" key="14">
    <source>
        <dbReference type="Pfam" id="PF04565"/>
    </source>
</evidence>
<dbReference type="Gene3D" id="3.90.1100.10">
    <property type="match status" value="2"/>
</dbReference>
<dbReference type="Gene3D" id="3.90.1110.10">
    <property type="entry name" value="RNA polymerase Rpb2, domain 2"/>
    <property type="match status" value="1"/>
</dbReference>
<feature type="domain" description="RNA polymerase Rpb2" evidence="14">
    <location>
        <begin position="638"/>
        <end position="701"/>
    </location>
</feature>
<evidence type="ECO:0000256" key="9">
    <source>
        <dbReference type="RuleBase" id="RU363031"/>
    </source>
</evidence>
<feature type="domain" description="RNA polymerase Rpb2" evidence="12">
    <location>
        <begin position="1224"/>
        <end position="1330"/>
    </location>
</feature>
<dbReference type="PROSITE" id="PS01166">
    <property type="entry name" value="RNA_POL_BETA"/>
    <property type="match status" value="1"/>
</dbReference>
<name>A0AA88GXF2_NAELO</name>